<protein>
    <recommendedName>
        <fullName evidence="3">Histone deacetylase 14</fullName>
    </recommendedName>
</protein>
<evidence type="ECO:0008006" key="3">
    <source>
        <dbReference type="Google" id="ProtNLM"/>
    </source>
</evidence>
<feature type="region of interest" description="Disordered" evidence="1">
    <location>
        <begin position="75"/>
        <end position="157"/>
    </location>
</feature>
<sequence>NLATASCEKKKTTHMLILNVRFTKLIIHHLKTKHGIHPRTGSPLHYSHDENVLNTLSEYQEHVAKYQQYLDAEHGKAQEGGATKSRKATNGIKTKAAKSIKPDGDKASTLTSTQPPKPKSAPTQPSKAIPKKKQKLVKETSNEPSPAKRSKGRLVGKICKPRSPLKSIIFQRRTPMLTEASRHVESPSLDAKLPLTENEIESDNVASKIDTGDQDEGQAGLNLGDHDEGQAGPNPDVHDEDHARSNPGDAAESQPQSSHVVHAGPNLKHMDLEANDALNR</sequence>
<evidence type="ECO:0000256" key="1">
    <source>
        <dbReference type="SAM" id="MobiDB-lite"/>
    </source>
</evidence>
<gene>
    <name evidence="2" type="ORF">Tci_269110</name>
</gene>
<accession>A0A699GYW2</accession>
<proteinExistence type="predicted"/>
<evidence type="ECO:0000313" key="2">
    <source>
        <dbReference type="EMBL" id="GEW97134.1"/>
    </source>
</evidence>
<feature type="non-terminal residue" evidence="2">
    <location>
        <position position="1"/>
    </location>
</feature>
<name>A0A699GYW2_TANCI</name>
<dbReference type="EMBL" id="BKCJ010082901">
    <property type="protein sequence ID" value="GEW97134.1"/>
    <property type="molecule type" value="Genomic_DNA"/>
</dbReference>
<feature type="region of interest" description="Disordered" evidence="1">
    <location>
        <begin position="179"/>
        <end position="280"/>
    </location>
</feature>
<reference evidence="2" key="1">
    <citation type="journal article" date="2019" name="Sci. Rep.">
        <title>Draft genome of Tanacetum cinerariifolium, the natural source of mosquito coil.</title>
        <authorList>
            <person name="Yamashiro T."/>
            <person name="Shiraishi A."/>
            <person name="Satake H."/>
            <person name="Nakayama K."/>
        </authorList>
    </citation>
    <scope>NUCLEOTIDE SEQUENCE</scope>
</reference>
<dbReference type="AlphaFoldDB" id="A0A699GYW2"/>
<organism evidence="2">
    <name type="scientific">Tanacetum cinerariifolium</name>
    <name type="common">Dalmatian daisy</name>
    <name type="synonym">Chrysanthemum cinerariifolium</name>
    <dbReference type="NCBI Taxonomy" id="118510"/>
    <lineage>
        <taxon>Eukaryota</taxon>
        <taxon>Viridiplantae</taxon>
        <taxon>Streptophyta</taxon>
        <taxon>Embryophyta</taxon>
        <taxon>Tracheophyta</taxon>
        <taxon>Spermatophyta</taxon>
        <taxon>Magnoliopsida</taxon>
        <taxon>eudicotyledons</taxon>
        <taxon>Gunneridae</taxon>
        <taxon>Pentapetalae</taxon>
        <taxon>asterids</taxon>
        <taxon>campanulids</taxon>
        <taxon>Asterales</taxon>
        <taxon>Asteraceae</taxon>
        <taxon>Asteroideae</taxon>
        <taxon>Anthemideae</taxon>
        <taxon>Anthemidinae</taxon>
        <taxon>Tanacetum</taxon>
    </lineage>
</organism>
<comment type="caution">
    <text evidence="2">The sequence shown here is derived from an EMBL/GenBank/DDBJ whole genome shotgun (WGS) entry which is preliminary data.</text>
</comment>